<evidence type="ECO:0000256" key="1">
    <source>
        <dbReference type="SAM" id="MobiDB-lite"/>
    </source>
</evidence>
<evidence type="ECO:0000259" key="3">
    <source>
        <dbReference type="Pfam" id="PF18864"/>
    </source>
</evidence>
<feature type="domain" description="AbiTii" evidence="3">
    <location>
        <begin position="9"/>
        <end position="189"/>
    </location>
</feature>
<proteinExistence type="predicted"/>
<keyword evidence="2" id="KW-1133">Transmembrane helix</keyword>
<dbReference type="EMBL" id="BNAS01000002">
    <property type="protein sequence ID" value="GHH70393.1"/>
    <property type="molecule type" value="Genomic_DNA"/>
</dbReference>
<feature type="transmembrane region" description="Helical" evidence="2">
    <location>
        <begin position="248"/>
        <end position="269"/>
    </location>
</feature>
<name>A0A919KS42_9MICO</name>
<comment type="caution">
    <text evidence="4">The sequence shown here is derived from an EMBL/GenBank/DDBJ whole genome shotgun (WGS) entry which is preliminary data.</text>
</comment>
<keyword evidence="2" id="KW-0812">Transmembrane</keyword>
<feature type="compositionally biased region" description="Polar residues" evidence="1">
    <location>
        <begin position="213"/>
        <end position="230"/>
    </location>
</feature>
<reference evidence="4" key="1">
    <citation type="journal article" date="2014" name="Int. J. Syst. Evol. Microbiol.">
        <title>Complete genome sequence of Corynebacterium casei LMG S-19264T (=DSM 44701T), isolated from a smear-ripened cheese.</title>
        <authorList>
            <consortium name="US DOE Joint Genome Institute (JGI-PGF)"/>
            <person name="Walter F."/>
            <person name="Albersmeier A."/>
            <person name="Kalinowski J."/>
            <person name="Ruckert C."/>
        </authorList>
    </citation>
    <scope>NUCLEOTIDE SEQUENCE</scope>
    <source>
        <strain evidence="4">CGMCC 4.7398</strain>
    </source>
</reference>
<organism evidence="4 5">
    <name type="scientific">Promicromonospora soli</name>
    <dbReference type="NCBI Taxonomy" id="2035533"/>
    <lineage>
        <taxon>Bacteria</taxon>
        <taxon>Bacillati</taxon>
        <taxon>Actinomycetota</taxon>
        <taxon>Actinomycetes</taxon>
        <taxon>Micrococcales</taxon>
        <taxon>Promicromonosporaceae</taxon>
        <taxon>Promicromonospora</taxon>
    </lineage>
</organism>
<dbReference type="AlphaFoldDB" id="A0A919KS42"/>
<dbReference type="InterPro" id="IPR041304">
    <property type="entry name" value="AbiTii"/>
</dbReference>
<dbReference type="Pfam" id="PF18864">
    <property type="entry name" value="AbiTii"/>
    <property type="match status" value="1"/>
</dbReference>
<reference evidence="4" key="2">
    <citation type="submission" date="2020-09" db="EMBL/GenBank/DDBJ databases">
        <authorList>
            <person name="Sun Q."/>
            <person name="Zhou Y."/>
        </authorList>
    </citation>
    <scope>NUCLEOTIDE SEQUENCE</scope>
    <source>
        <strain evidence="4">CGMCC 4.7398</strain>
    </source>
</reference>
<keyword evidence="2" id="KW-0472">Membrane</keyword>
<protein>
    <recommendedName>
        <fullName evidence="3">AbiTii domain-containing protein</fullName>
    </recommendedName>
</protein>
<keyword evidence="5" id="KW-1185">Reference proteome</keyword>
<gene>
    <name evidence="4" type="ORF">GCM10017772_16960</name>
</gene>
<evidence type="ECO:0000313" key="5">
    <source>
        <dbReference type="Proteomes" id="UP000627369"/>
    </source>
</evidence>
<evidence type="ECO:0000256" key="2">
    <source>
        <dbReference type="SAM" id="Phobius"/>
    </source>
</evidence>
<feature type="region of interest" description="Disordered" evidence="1">
    <location>
        <begin position="213"/>
        <end position="235"/>
    </location>
</feature>
<dbReference type="Proteomes" id="UP000627369">
    <property type="component" value="Unassembled WGS sequence"/>
</dbReference>
<accession>A0A919KS42</accession>
<sequence>MTGGTGPGLLQEIERDALDSTAPLADVLRKCVALGGQSGSTALRDWARRELDGYRYPGAEKDLPSYRRVDAMVMIDGADLAKSVQRQQLSSVDVPEFARKKIFGPVPLGHRVAELERLAKTAGSVEFQDGAMPEVVRYMNELATGPGTTIHRMYWMVSTTAVHGVLDTIRTTLVALVAEMRAATPNENTPTAAVADQAVNVVVHNAKRSTINVNTNQSGTSIGDATSTGASHAPADGRSRVLGWIRGPWGFAVGAATIIAGIVAVAAWLNWNPFS</sequence>
<dbReference type="RefSeq" id="WP_189668815.1">
    <property type="nucleotide sequence ID" value="NZ_BNAS01000002.1"/>
</dbReference>
<evidence type="ECO:0000313" key="4">
    <source>
        <dbReference type="EMBL" id="GHH70393.1"/>
    </source>
</evidence>